<keyword evidence="5 9" id="KW-0028">Amino-acid biosynthesis</keyword>
<dbReference type="Pfam" id="PF01678">
    <property type="entry name" value="DAP_epimerase"/>
    <property type="match status" value="2"/>
</dbReference>
<comment type="function">
    <text evidence="9">Catalyzes the stereoinversion of LL-2,6-diaminopimelate (L,L-DAP) to meso-diaminopimelate (meso-DAP), a precursor of L-lysine and an essential component of the bacterial peptidoglycan.</text>
</comment>
<dbReference type="GO" id="GO:0009089">
    <property type="term" value="P:lysine biosynthetic process via diaminopimelate"/>
    <property type="evidence" value="ECO:0007669"/>
    <property type="project" value="UniProtKB-UniRule"/>
</dbReference>
<name>A0A5Q2Q8F1_9GAMM</name>
<feature type="site" description="Could be important to modulate the pK values of the two catalytic cysteine residues" evidence="9">
    <location>
        <position position="213"/>
    </location>
</feature>
<proteinExistence type="inferred from homology"/>
<dbReference type="EMBL" id="CP045871">
    <property type="protein sequence ID" value="QGG79343.1"/>
    <property type="molecule type" value="Genomic_DNA"/>
</dbReference>
<evidence type="ECO:0000256" key="4">
    <source>
        <dbReference type="ARBA" id="ARBA00022490"/>
    </source>
</evidence>
<dbReference type="HAMAP" id="MF_00197">
    <property type="entry name" value="DAP_epimerase"/>
    <property type="match status" value="1"/>
</dbReference>
<comment type="similarity">
    <text evidence="2 9">Belongs to the diaminopimelate epimerase family.</text>
</comment>
<dbReference type="OrthoDB" id="9805408at2"/>
<dbReference type="Proteomes" id="UP000388235">
    <property type="component" value="Chromosome"/>
</dbReference>
<sequence length="278" mass="29777">MRLEFTKMHGLGNDFVVVNAITQNVMLRPEQIRRLADRHTGVGFDQLLIVEPPTRPDVEFSYRIFNADGNEVEHCGNGARCFALFVTEQKLTRSNPISVSTCNGVLSLNIDDNRLVTVDMGAPKTAPADIPFAPHGDGQHNGLYRLDIGDQAVELSVVNVGNPHAVVRVDNCDQAPVATLGPQIQQSGAFAEGVNVGFLEILSPTEAKLRVFERGVGETQACGTGACAAMVAAVSHGWLEPTATLRLLGGALQLSYQAGEPILMTGPGEFIFDGTARL</sequence>
<accession>A0A5Q2Q8F1</accession>
<dbReference type="FunFam" id="3.10.310.10:FF:000001">
    <property type="entry name" value="Diaminopimelate epimerase"/>
    <property type="match status" value="1"/>
</dbReference>
<evidence type="ECO:0000313" key="11">
    <source>
        <dbReference type="EMBL" id="QGG79343.1"/>
    </source>
</evidence>
<comment type="catalytic activity">
    <reaction evidence="8 9">
        <text>(2S,6S)-2,6-diaminopimelate = meso-2,6-diaminopimelate</text>
        <dbReference type="Rhea" id="RHEA:15393"/>
        <dbReference type="ChEBI" id="CHEBI:57609"/>
        <dbReference type="ChEBI" id="CHEBI:57791"/>
        <dbReference type="EC" id="5.1.1.7"/>
    </reaction>
</comment>
<comment type="subcellular location">
    <subcellularLocation>
        <location evidence="9">Cytoplasm</location>
    </subcellularLocation>
</comment>
<dbReference type="KEGG" id="llp:GH975_01690"/>
<comment type="pathway">
    <text evidence="1 9">Amino-acid biosynthesis; L-lysine biosynthesis via DAP pathway; DL-2,6-diaminopimelate from LL-2,6-diaminopimelate: step 1/1.</text>
</comment>
<feature type="binding site" evidence="9">
    <location>
        <begin position="223"/>
        <end position="224"/>
    </location>
    <ligand>
        <name>substrate</name>
    </ligand>
</feature>
<keyword evidence="12" id="KW-1185">Reference proteome</keyword>
<dbReference type="PANTHER" id="PTHR31689:SF0">
    <property type="entry name" value="DIAMINOPIMELATE EPIMERASE"/>
    <property type="match status" value="1"/>
</dbReference>
<feature type="site" description="Important for dimerization" evidence="9">
    <location>
        <position position="272"/>
    </location>
</feature>
<dbReference type="SUPFAM" id="SSF54506">
    <property type="entry name" value="Diaminopimelate epimerase-like"/>
    <property type="match status" value="1"/>
</dbReference>
<feature type="active site" description="Proton acceptor" evidence="9">
    <location>
        <position position="222"/>
    </location>
</feature>
<evidence type="ECO:0000256" key="3">
    <source>
        <dbReference type="ARBA" id="ARBA00013080"/>
    </source>
</evidence>
<dbReference type="PROSITE" id="PS01326">
    <property type="entry name" value="DAP_EPIMERASE"/>
    <property type="match status" value="1"/>
</dbReference>
<dbReference type="AlphaFoldDB" id="A0A5Q2Q8F1"/>
<evidence type="ECO:0000256" key="7">
    <source>
        <dbReference type="ARBA" id="ARBA00023235"/>
    </source>
</evidence>
<feature type="active site" evidence="10">
    <location>
        <position position="75"/>
    </location>
</feature>
<keyword evidence="7 9" id="KW-0413">Isomerase</keyword>
<feature type="site" description="Could be important to modulate the pK values of the two catalytic cysteine residues" evidence="9">
    <location>
        <position position="164"/>
    </location>
</feature>
<dbReference type="EC" id="5.1.1.7" evidence="3 9"/>
<evidence type="ECO:0000256" key="6">
    <source>
        <dbReference type="ARBA" id="ARBA00023154"/>
    </source>
</evidence>
<dbReference type="Gene3D" id="3.10.310.10">
    <property type="entry name" value="Diaminopimelate Epimerase, Chain A, domain 1"/>
    <property type="match status" value="2"/>
</dbReference>
<dbReference type="GO" id="GO:0005829">
    <property type="term" value="C:cytosol"/>
    <property type="evidence" value="ECO:0007669"/>
    <property type="project" value="TreeGrafter"/>
</dbReference>
<dbReference type="NCBIfam" id="TIGR00652">
    <property type="entry name" value="DapF"/>
    <property type="match status" value="1"/>
</dbReference>
<keyword evidence="6 9" id="KW-0457">Lysine biosynthesis</keyword>
<feature type="binding site" evidence="9">
    <location>
        <position position="162"/>
    </location>
    <ligand>
        <name>substrate</name>
    </ligand>
</feature>
<dbReference type="PANTHER" id="PTHR31689">
    <property type="entry name" value="DIAMINOPIMELATE EPIMERASE, CHLOROPLASTIC"/>
    <property type="match status" value="1"/>
</dbReference>
<gene>
    <name evidence="9 11" type="primary">dapF</name>
    <name evidence="11" type="ORF">GH975_01690</name>
</gene>
<evidence type="ECO:0000256" key="9">
    <source>
        <dbReference type="HAMAP-Rule" id="MF_00197"/>
    </source>
</evidence>
<feature type="active site" description="Proton donor" evidence="9">
    <location>
        <position position="75"/>
    </location>
</feature>
<evidence type="ECO:0000313" key="12">
    <source>
        <dbReference type="Proteomes" id="UP000388235"/>
    </source>
</evidence>
<dbReference type="RefSeq" id="WP_153712847.1">
    <property type="nucleotide sequence ID" value="NZ_CP045871.1"/>
</dbReference>
<feature type="binding site" evidence="9">
    <location>
        <begin position="76"/>
        <end position="77"/>
    </location>
    <ligand>
        <name>substrate</name>
    </ligand>
</feature>
<feature type="binding site" evidence="9">
    <location>
        <position position="66"/>
    </location>
    <ligand>
        <name>substrate</name>
    </ligand>
</feature>
<dbReference type="GO" id="GO:0008837">
    <property type="term" value="F:diaminopimelate epimerase activity"/>
    <property type="evidence" value="ECO:0007669"/>
    <property type="project" value="UniProtKB-UniRule"/>
</dbReference>
<dbReference type="UniPathway" id="UPA00034">
    <property type="reaction ID" value="UER00025"/>
</dbReference>
<evidence type="ECO:0000256" key="2">
    <source>
        <dbReference type="ARBA" id="ARBA00010219"/>
    </source>
</evidence>
<organism evidence="11 12">
    <name type="scientific">Litorivicinus lipolyticus</name>
    <dbReference type="NCBI Taxonomy" id="418701"/>
    <lineage>
        <taxon>Bacteria</taxon>
        <taxon>Pseudomonadati</taxon>
        <taxon>Pseudomonadota</taxon>
        <taxon>Gammaproteobacteria</taxon>
        <taxon>Oceanospirillales</taxon>
        <taxon>Litorivicinaceae</taxon>
        <taxon>Litorivicinus</taxon>
    </lineage>
</organism>
<feature type="binding site" evidence="9">
    <location>
        <position position="46"/>
    </location>
    <ligand>
        <name>substrate</name>
    </ligand>
</feature>
<evidence type="ECO:0000256" key="5">
    <source>
        <dbReference type="ARBA" id="ARBA00022605"/>
    </source>
</evidence>
<feature type="binding site" evidence="9">
    <location>
        <begin position="213"/>
        <end position="214"/>
    </location>
    <ligand>
        <name>substrate</name>
    </ligand>
</feature>
<feature type="binding site" evidence="9">
    <location>
        <position position="195"/>
    </location>
    <ligand>
        <name>substrate</name>
    </ligand>
</feature>
<comment type="subunit">
    <text evidence="9">Homodimer.</text>
</comment>
<dbReference type="InterPro" id="IPR018510">
    <property type="entry name" value="DAP_epimerase_AS"/>
</dbReference>
<evidence type="ECO:0000256" key="10">
    <source>
        <dbReference type="PROSITE-ProRule" id="PRU10125"/>
    </source>
</evidence>
<feature type="binding site" evidence="9">
    <location>
        <position position="13"/>
    </location>
    <ligand>
        <name>substrate</name>
    </ligand>
</feature>
<evidence type="ECO:0000256" key="1">
    <source>
        <dbReference type="ARBA" id="ARBA00005196"/>
    </source>
</evidence>
<dbReference type="InterPro" id="IPR001653">
    <property type="entry name" value="DAP_epimerase_DapF"/>
</dbReference>
<evidence type="ECO:0000256" key="8">
    <source>
        <dbReference type="ARBA" id="ARBA00051712"/>
    </source>
</evidence>
<keyword evidence="4 9" id="KW-0963">Cytoplasm</keyword>
<protein>
    <recommendedName>
        <fullName evidence="3 9">Diaminopimelate epimerase</fullName>
        <shortName evidence="9">DAP epimerase</shortName>
        <ecNumber evidence="3 9">5.1.1.7</ecNumber>
    </recommendedName>
    <alternativeName>
        <fullName evidence="9">PLP-independent amino acid racemase</fullName>
    </alternativeName>
</protein>
<reference evidence="11 12" key="1">
    <citation type="submission" date="2019-11" db="EMBL/GenBank/DDBJ databases">
        <authorList>
            <person name="Khan S.A."/>
            <person name="Jeon C.O."/>
            <person name="Chun B.H."/>
        </authorList>
    </citation>
    <scope>NUCLEOTIDE SEQUENCE [LARGE SCALE GENOMIC DNA]</scope>
    <source>
        <strain evidence="11 12">IMCC 1097</strain>
    </source>
</reference>